<organism evidence="3 4">
    <name type="scientific">Rosistilla carotiformis</name>
    <dbReference type="NCBI Taxonomy" id="2528017"/>
    <lineage>
        <taxon>Bacteria</taxon>
        <taxon>Pseudomonadati</taxon>
        <taxon>Planctomycetota</taxon>
        <taxon>Planctomycetia</taxon>
        <taxon>Pirellulales</taxon>
        <taxon>Pirellulaceae</taxon>
        <taxon>Rosistilla</taxon>
    </lineage>
</organism>
<evidence type="ECO:0000313" key="4">
    <source>
        <dbReference type="Proteomes" id="UP000315082"/>
    </source>
</evidence>
<feature type="transmembrane region" description="Helical" evidence="1">
    <location>
        <begin position="250"/>
        <end position="272"/>
    </location>
</feature>
<dbReference type="Pfam" id="PF07786">
    <property type="entry name" value="HGSNAT_cat"/>
    <property type="match status" value="1"/>
</dbReference>
<feature type="transmembrane region" description="Helical" evidence="1">
    <location>
        <begin position="211"/>
        <end position="230"/>
    </location>
</feature>
<dbReference type="RefSeq" id="WP_145097608.1">
    <property type="nucleotide sequence ID" value="NZ_CP036348.1"/>
</dbReference>
<feature type="domain" description="Heparan-alpha-glucosaminide N-acetyltransferase catalytic" evidence="2">
    <location>
        <begin position="2"/>
        <end position="200"/>
    </location>
</feature>
<keyword evidence="1" id="KW-0472">Membrane</keyword>
<dbReference type="GO" id="GO:0016746">
    <property type="term" value="F:acyltransferase activity"/>
    <property type="evidence" value="ECO:0007669"/>
    <property type="project" value="UniProtKB-KW"/>
</dbReference>
<feature type="transmembrane region" description="Helical" evidence="1">
    <location>
        <begin position="293"/>
        <end position="316"/>
    </location>
</feature>
<protein>
    <submittedName>
        <fullName evidence="3">Acyltransferase family protein</fullName>
    </submittedName>
</protein>
<evidence type="ECO:0000313" key="3">
    <source>
        <dbReference type="EMBL" id="QDV69692.1"/>
    </source>
</evidence>
<reference evidence="3 4" key="1">
    <citation type="submission" date="2019-02" db="EMBL/GenBank/DDBJ databases">
        <title>Deep-cultivation of Planctomycetes and their phenomic and genomic characterization uncovers novel biology.</title>
        <authorList>
            <person name="Wiegand S."/>
            <person name="Jogler M."/>
            <person name="Boedeker C."/>
            <person name="Pinto D."/>
            <person name="Vollmers J."/>
            <person name="Rivas-Marin E."/>
            <person name="Kohn T."/>
            <person name="Peeters S.H."/>
            <person name="Heuer A."/>
            <person name="Rast P."/>
            <person name="Oberbeckmann S."/>
            <person name="Bunk B."/>
            <person name="Jeske O."/>
            <person name="Meyerdierks A."/>
            <person name="Storesund J.E."/>
            <person name="Kallscheuer N."/>
            <person name="Luecker S."/>
            <person name="Lage O.M."/>
            <person name="Pohl T."/>
            <person name="Merkel B.J."/>
            <person name="Hornburger P."/>
            <person name="Mueller R.-W."/>
            <person name="Bruemmer F."/>
            <person name="Labrenz M."/>
            <person name="Spormann A.M."/>
            <person name="Op den Camp H."/>
            <person name="Overmann J."/>
            <person name="Amann R."/>
            <person name="Jetten M.S.M."/>
            <person name="Mascher T."/>
            <person name="Medema M.H."/>
            <person name="Devos D.P."/>
            <person name="Kaster A.-K."/>
            <person name="Ovreas L."/>
            <person name="Rohde M."/>
            <person name="Galperin M.Y."/>
            <person name="Jogler C."/>
        </authorList>
    </citation>
    <scope>NUCLEOTIDE SEQUENCE [LARGE SCALE GENOMIC DNA]</scope>
    <source>
        <strain evidence="3 4">Poly24</strain>
    </source>
</reference>
<dbReference type="InterPro" id="IPR012429">
    <property type="entry name" value="HGSNAT_cat"/>
</dbReference>
<dbReference type="OrthoDB" id="210564at2"/>
<keyword evidence="3" id="KW-0808">Transferase</keyword>
<keyword evidence="3" id="KW-0012">Acyltransferase</keyword>
<name>A0A518JVY0_9BACT</name>
<dbReference type="AlphaFoldDB" id="A0A518JVY0"/>
<proteinExistence type="predicted"/>
<dbReference type="EMBL" id="CP036348">
    <property type="protein sequence ID" value="QDV69692.1"/>
    <property type="molecule type" value="Genomic_DNA"/>
</dbReference>
<feature type="transmembrane region" description="Helical" evidence="1">
    <location>
        <begin position="328"/>
        <end position="349"/>
    </location>
</feature>
<evidence type="ECO:0000259" key="2">
    <source>
        <dbReference type="Pfam" id="PF07786"/>
    </source>
</evidence>
<dbReference type="Proteomes" id="UP000315082">
    <property type="component" value="Chromosome"/>
</dbReference>
<feature type="transmembrane region" description="Helical" evidence="1">
    <location>
        <begin position="74"/>
        <end position="91"/>
    </location>
</feature>
<feature type="transmembrane region" description="Helical" evidence="1">
    <location>
        <begin position="159"/>
        <end position="177"/>
    </location>
</feature>
<dbReference type="KEGG" id="rcf:Poly24_34090"/>
<feature type="transmembrane region" description="Helical" evidence="1">
    <location>
        <begin position="29"/>
        <end position="53"/>
    </location>
</feature>
<sequence length="369" mass="41790">MRYSSIDILKTVAIVVMVLVHFAENLSGIGLPIIGLGAPLFTFLSGLGYCLWVDGLERRGISEEEISKRSIRRGLFVFGVGFAFNILIWLPEDTFNWDVLTFIGTAILLLNGMRRLPVPIPILIAIVSVVVAPFLREMADYQAYWTEAYFEVDLTLSDILIGFLVTGYFPMFPWLAYSIAGLVTGKLIVASAAEAEDESQPERENRSSWKIALVGVLLMGSSALLLSIRPQMPDAIAERLLGGWHMFPATIEYVMATIGMAMFLFGLGHRFIDRETNTATKSSWRTITKTFSRYSFTIYVLHHCVHIWPMWIYAMAQQQEPTYYWRSLMPLEVSLLLAVLFLVACFFALRKVGPDRRLGVEGWMRWLCD</sequence>
<feature type="transmembrane region" description="Helical" evidence="1">
    <location>
        <begin position="120"/>
        <end position="139"/>
    </location>
</feature>
<feature type="transmembrane region" description="Helical" evidence="1">
    <location>
        <begin position="97"/>
        <end position="113"/>
    </location>
</feature>
<keyword evidence="4" id="KW-1185">Reference proteome</keyword>
<evidence type="ECO:0000256" key="1">
    <source>
        <dbReference type="SAM" id="Phobius"/>
    </source>
</evidence>
<keyword evidence="1" id="KW-1133">Transmembrane helix</keyword>
<keyword evidence="1" id="KW-0812">Transmembrane</keyword>
<accession>A0A518JVY0</accession>
<gene>
    <name evidence="3" type="ORF">Poly24_34090</name>
</gene>